<dbReference type="PANTHER" id="PTHR17985">
    <property type="entry name" value="SER/THR-RICH PROTEIN T10 IN DGCR REGION"/>
    <property type="match status" value="1"/>
</dbReference>
<name>A0AAD2CXT2_EUPCR</name>
<gene>
    <name evidence="2" type="ORF">ECRASSUSDP1_LOCUS15427</name>
</gene>
<organism evidence="2 3">
    <name type="scientific">Euplotes crassus</name>
    <dbReference type="NCBI Taxonomy" id="5936"/>
    <lineage>
        <taxon>Eukaryota</taxon>
        <taxon>Sar</taxon>
        <taxon>Alveolata</taxon>
        <taxon>Ciliophora</taxon>
        <taxon>Intramacronucleata</taxon>
        <taxon>Spirotrichea</taxon>
        <taxon>Hypotrichia</taxon>
        <taxon>Euplotida</taxon>
        <taxon>Euplotidae</taxon>
        <taxon>Moneuplotes</taxon>
    </lineage>
</organism>
<reference evidence="2" key="1">
    <citation type="submission" date="2023-07" db="EMBL/GenBank/DDBJ databases">
        <authorList>
            <consortium name="AG Swart"/>
            <person name="Singh M."/>
            <person name="Singh A."/>
            <person name="Seah K."/>
            <person name="Emmerich C."/>
        </authorList>
    </citation>
    <scope>NUCLEOTIDE SEQUENCE</scope>
    <source>
        <strain evidence="2">DP1</strain>
    </source>
</reference>
<dbReference type="Pfam" id="PF05742">
    <property type="entry name" value="TANGO2"/>
    <property type="match status" value="1"/>
</dbReference>
<evidence type="ECO:0000313" key="2">
    <source>
        <dbReference type="EMBL" id="CAI2374076.1"/>
    </source>
</evidence>
<feature type="compositionally biased region" description="Acidic residues" evidence="1">
    <location>
        <begin position="197"/>
        <end position="209"/>
    </location>
</feature>
<accession>A0AAD2CXT2</accession>
<comment type="caution">
    <text evidence="2">The sequence shown here is derived from an EMBL/GenBank/DDBJ whole genome shotgun (WGS) entry which is preliminary data.</text>
</comment>
<keyword evidence="3" id="KW-1185">Reference proteome</keyword>
<evidence type="ECO:0000313" key="3">
    <source>
        <dbReference type="Proteomes" id="UP001295684"/>
    </source>
</evidence>
<dbReference type="PANTHER" id="PTHR17985:SF8">
    <property type="entry name" value="TRANSPORT AND GOLGI ORGANIZATION PROTEIN 2 HOMOLOG"/>
    <property type="match status" value="1"/>
</dbReference>
<dbReference type="InterPro" id="IPR008551">
    <property type="entry name" value="TANGO2"/>
</dbReference>
<evidence type="ECO:0000256" key="1">
    <source>
        <dbReference type="SAM" id="MobiDB-lite"/>
    </source>
</evidence>
<dbReference type="Proteomes" id="UP001295684">
    <property type="component" value="Unassembled WGS sequence"/>
</dbReference>
<sequence length="325" mass="37336">MSKQKGKLKLCVYFNRDEYIDREAEKLQAHGDILCGKDKETGTSWLAYNKKTRRIAFLTNYRASTPNIPDVGENPPSRGELIMNWVKTDISREEYTQDVFSKLQDYRGFNLIFGIVDDEVFEITPDNAEELLQDNPRGSYLYHISNGNPEIVESQKPIFIQPGILYGMSNGNISEWEKVELGTNLINQSLDDFEALSETQSDNDEEEKEPSDAQDSISEHLKLDNYSKHCIDKILCSKQRSYPWNLPETGKALFFEWLSSSLFVQFKIGKKFCTVSSSVLLISSEDLGLFRERTYAHESGFLKSFFQEPSLGSQDVVLKFIHENR</sequence>
<protein>
    <submittedName>
        <fullName evidence="2">Uncharacterized protein</fullName>
    </submittedName>
</protein>
<dbReference type="EMBL" id="CAMPGE010015454">
    <property type="protein sequence ID" value="CAI2374076.1"/>
    <property type="molecule type" value="Genomic_DNA"/>
</dbReference>
<dbReference type="AlphaFoldDB" id="A0AAD2CXT2"/>
<feature type="region of interest" description="Disordered" evidence="1">
    <location>
        <begin position="197"/>
        <end position="218"/>
    </location>
</feature>
<proteinExistence type="predicted"/>